<comment type="caution">
    <text evidence="2">The sequence shown here is derived from an EMBL/GenBank/DDBJ whole genome shotgun (WGS) entry which is preliminary data.</text>
</comment>
<reference evidence="2 3" key="1">
    <citation type="journal article" date="2023" name="Mol. Phylogenet. Evol.">
        <title>Genome-scale phylogeny and comparative genomics of the fungal order Sordariales.</title>
        <authorList>
            <person name="Hensen N."/>
            <person name="Bonometti L."/>
            <person name="Westerberg I."/>
            <person name="Brannstrom I.O."/>
            <person name="Guillou S."/>
            <person name="Cros-Aarteil S."/>
            <person name="Calhoun S."/>
            <person name="Haridas S."/>
            <person name="Kuo A."/>
            <person name="Mondo S."/>
            <person name="Pangilinan J."/>
            <person name="Riley R."/>
            <person name="LaButti K."/>
            <person name="Andreopoulos B."/>
            <person name="Lipzen A."/>
            <person name="Chen C."/>
            <person name="Yan M."/>
            <person name="Daum C."/>
            <person name="Ng V."/>
            <person name="Clum A."/>
            <person name="Steindorff A."/>
            <person name="Ohm R.A."/>
            <person name="Martin F."/>
            <person name="Silar P."/>
            <person name="Natvig D.O."/>
            <person name="Lalanne C."/>
            <person name="Gautier V."/>
            <person name="Ament-Velasquez S.L."/>
            <person name="Kruys A."/>
            <person name="Hutchinson M.I."/>
            <person name="Powell A.J."/>
            <person name="Barry K."/>
            <person name="Miller A.N."/>
            <person name="Grigoriev I.V."/>
            <person name="Debuchy R."/>
            <person name="Gladieux P."/>
            <person name="Hiltunen Thoren M."/>
            <person name="Johannesson H."/>
        </authorList>
    </citation>
    <scope>NUCLEOTIDE SEQUENCE [LARGE SCALE GENOMIC DNA]</scope>
    <source>
        <strain evidence="2 3">FGSC 10403</strain>
    </source>
</reference>
<evidence type="ECO:0000313" key="3">
    <source>
        <dbReference type="Proteomes" id="UP001285908"/>
    </source>
</evidence>
<dbReference type="PANTHER" id="PTHR38645:SF1">
    <property type="entry name" value="YALI0F12243P"/>
    <property type="match status" value="1"/>
</dbReference>
<name>A0AAJ0I7Q4_9PEZI</name>
<sequence>MTKTGKFHQPRVHVWETKVQVRPPKCTRLHPIQRVQTTPSLRFVSTSNGSDPHAILQQKPLLALPTSAPKDIIAFLLTNHHRLISELCLFFVSLDHTIGYNHPNHPFGNEQGPTTSKQRCVCFTIQLFHQSAAMSADSNDLLEAFKAAALSVTKLYKTTGPAVAKARTEGYQDCLDDLLAFLDRRRLGLSDGEGWIIRSWATERLDGRDLPTVESDDDDKIEPALSPQAQSLDPIQEEDSMRDSPPAPAVFENPQEEQQQQQQQQQEYEQPQQEHQQQQRQPPSNPDDFQIVVPTQETFTFQSAHPFPHEEAMKLENLALSDAPRNRSVSTSTSSRNNRNRALRQSATRTLGRGAGQKRKVVDLAEFFRIDNFGPGNDKDPFNQSSKRSRHT</sequence>
<proteinExistence type="predicted"/>
<feature type="region of interest" description="Disordered" evidence="1">
    <location>
        <begin position="209"/>
        <end position="290"/>
    </location>
</feature>
<dbReference type="Proteomes" id="UP001285908">
    <property type="component" value="Unassembled WGS sequence"/>
</dbReference>
<evidence type="ECO:0000256" key="1">
    <source>
        <dbReference type="SAM" id="MobiDB-lite"/>
    </source>
</evidence>
<feature type="compositionally biased region" description="Low complexity" evidence="1">
    <location>
        <begin position="256"/>
        <end position="282"/>
    </location>
</feature>
<feature type="compositionally biased region" description="Basic and acidic residues" evidence="1">
    <location>
        <begin position="360"/>
        <end position="369"/>
    </location>
</feature>
<feature type="region of interest" description="Disordered" evidence="1">
    <location>
        <begin position="318"/>
        <end position="392"/>
    </location>
</feature>
<dbReference type="RefSeq" id="XP_062692799.1">
    <property type="nucleotide sequence ID" value="XM_062839486.1"/>
</dbReference>
<dbReference type="EMBL" id="JAULSX010000004">
    <property type="protein sequence ID" value="KAK3492341.1"/>
    <property type="molecule type" value="Genomic_DNA"/>
</dbReference>
<dbReference type="PANTHER" id="PTHR38645">
    <property type="entry name" value="CHROMOSOME 9, WHOLE GENOME SHOTGUN SEQUENCE"/>
    <property type="match status" value="1"/>
</dbReference>
<evidence type="ECO:0000313" key="2">
    <source>
        <dbReference type="EMBL" id="KAK3492341.1"/>
    </source>
</evidence>
<protein>
    <submittedName>
        <fullName evidence="2">Uncharacterized protein</fullName>
    </submittedName>
</protein>
<dbReference type="AlphaFoldDB" id="A0AAJ0I7Q4"/>
<accession>A0AAJ0I7Q4</accession>
<feature type="compositionally biased region" description="Low complexity" evidence="1">
    <location>
        <begin position="326"/>
        <end position="337"/>
    </location>
</feature>
<gene>
    <name evidence="2" type="ORF">B0T23DRAFT_412437</name>
</gene>
<keyword evidence="3" id="KW-1185">Reference proteome</keyword>
<dbReference type="GeneID" id="87877108"/>
<organism evidence="2 3">
    <name type="scientific">Neurospora hispaniola</name>
    <dbReference type="NCBI Taxonomy" id="588809"/>
    <lineage>
        <taxon>Eukaryota</taxon>
        <taxon>Fungi</taxon>
        <taxon>Dikarya</taxon>
        <taxon>Ascomycota</taxon>
        <taxon>Pezizomycotina</taxon>
        <taxon>Sordariomycetes</taxon>
        <taxon>Sordariomycetidae</taxon>
        <taxon>Sordariales</taxon>
        <taxon>Sordariaceae</taxon>
        <taxon>Neurospora</taxon>
    </lineage>
</organism>